<dbReference type="Pfam" id="PF12708">
    <property type="entry name" value="Pect-lyase_RHGA_epim"/>
    <property type="match status" value="2"/>
</dbReference>
<dbReference type="PROSITE" id="PS51212">
    <property type="entry name" value="WSC"/>
    <property type="match status" value="4"/>
</dbReference>
<dbReference type="CDD" id="cd00118">
    <property type="entry name" value="LysM"/>
    <property type="match status" value="1"/>
</dbReference>
<keyword evidence="3 8" id="KW-0732">Signal</keyword>
<feature type="chain" id="PRO_5043945088" evidence="8">
    <location>
        <begin position="29"/>
        <end position="1657"/>
    </location>
</feature>
<dbReference type="GO" id="GO:0016829">
    <property type="term" value="F:lyase activity"/>
    <property type="evidence" value="ECO:0007669"/>
    <property type="project" value="UniProtKB-KW"/>
</dbReference>
<comment type="caution">
    <text evidence="11">The sequence shown here is derived from an EMBL/GenBank/DDBJ whole genome shotgun (WGS) entry which is preliminary data.</text>
</comment>
<feature type="domain" description="WSC" evidence="9">
    <location>
        <begin position="1355"/>
        <end position="1450"/>
    </location>
</feature>
<evidence type="ECO:0000313" key="12">
    <source>
        <dbReference type="Proteomes" id="UP001321760"/>
    </source>
</evidence>
<keyword evidence="11" id="KW-0456">Lyase</keyword>
<dbReference type="InterPro" id="IPR011050">
    <property type="entry name" value="Pectin_lyase_fold/virulence"/>
</dbReference>
<dbReference type="CDD" id="cd23668">
    <property type="entry name" value="GH55_beta13glucanase-like"/>
    <property type="match status" value="1"/>
</dbReference>
<dbReference type="Proteomes" id="UP001321760">
    <property type="component" value="Unassembled WGS sequence"/>
</dbReference>
<dbReference type="Pfam" id="PF01822">
    <property type="entry name" value="WSC"/>
    <property type="match status" value="3"/>
</dbReference>
<evidence type="ECO:0000256" key="1">
    <source>
        <dbReference type="ARBA" id="ARBA00004167"/>
    </source>
</evidence>
<dbReference type="InterPro" id="IPR036779">
    <property type="entry name" value="LysM_dom_sf"/>
</dbReference>
<keyword evidence="6" id="KW-0325">Glycoprotein</keyword>
<dbReference type="GO" id="GO:0005886">
    <property type="term" value="C:plasma membrane"/>
    <property type="evidence" value="ECO:0007669"/>
    <property type="project" value="TreeGrafter"/>
</dbReference>
<feature type="domain" description="WSC" evidence="9">
    <location>
        <begin position="1236"/>
        <end position="1329"/>
    </location>
</feature>
<comment type="subcellular location">
    <subcellularLocation>
        <location evidence="1">Membrane</location>
        <topology evidence="1">Single-pass membrane protein</topology>
    </subcellularLocation>
</comment>
<evidence type="ECO:0000256" key="8">
    <source>
        <dbReference type="SAM" id="SignalP"/>
    </source>
</evidence>
<sequence length="1657" mass="178320">MATTWWIRNASLWLFSFVLLVLTPWVAGTSHHGHHGHDVPHLPFHRRNGTALFTPNITLSEAQDIVNSFHAAMAVANAARREHPSGNNYTLYTPEEIEEAEKPAPYLEHDTTNSTSAQKLRRRLLRRQFSNNNNTVTTSQPSPEPGDNAGAHSYTIPPEVVEAARLLAEANPPDTSSDSHHRHDAKMQKPSGLFQFVGNASQAPTVVLEPETLGSDGPSLRKRIPASEFWMENIVQRGVSPLAPTGYKVWRNVKDYGAVGNGLVDDTAAIQAAITDGGRCGANCGGSTIYPATVYFPPGTYLISSSLIMYYNTEMLGNPIDLPRLVAAPSFSGGGIIESNVYTGQFTQWYLNTANFMRSVRNFVIDIRAGSQTAMICGIHWQVAQATSLENIYFYMTDSAVNPATTQQGIYMDNGSGGFLSDLYFVGGNVGAYMGNQQCTSSGLYFSKAETALQIHWDWGWTMQNVVIDECSTGVTIVGGAGGPGSTGQGVGSMMRTDMRVSNTPLAVKTSLFADNSTAFVLMNSRFENVPIIVRDDHAATTLLAGSTGVTTVDAWGFGRVTDEECNTAFVNAQNISVMARPEPLVSSTSSGTPQNFFFTRRRPAYSDLGSSQLMDVKALGAKGDGVSDDAAVLNHILRVAANISAVVYFPHGIYMVSNTLHVPVGSRIIGNVWPQIMGYGARFSNELLPRAVVRVGHVGSVGSVEIQNMLFTVKGATAGAVLVEWNVHEAAKGSAGLWDSHFRVGGAQGSDLDTTTCPKTPGVVRLECKAASLFIHITSKASAYLENVWLWTSDHLIDSLDRTQINVYTARGILIESQGPTWLWGTSSEHHVLYQYQLSNAKNVLLGLIQTESPYYQPSPPAPAPFSPGGFSNDPTFANCQATPGVCSSWAVRIVDSDSVYVLGTGLYSWFDHYDQDCIFSERRDCQACVLETEQSSNVWIYNLITVGTIEMISPVNGNATMAAPNRNGFASSILAWLGGSTRQTGSRNFEGYTLYTPDNFRRSKLSPWTGISYHGSLGNDTLTASVCDAGYTQSLAEWVAGVNAQCGSATRFEDGSPLVLNANYIWYGVNETCLMDTNGNYCNTVIGEMLEAGVANMTTLQLCSTCYLARLKMMQETRYSAYAAIPFFQNMLERAAVECPSVTATATQPPLISPTTTPLPPICLSDNHHTVAEGDTCDTIAVAYDTCDTVLMRHGINMELFVAANPSVAPATCTQDLVPGRAYCVAPLRIFNVPYSHQGCWEHPTNEVVVDSALAVESGDWWGCGAYCFVEKGYSVFGIRDGTDCFCGDYLNNGSVVAANPASSCDTSCVMAGFCCGEEAFSVFTLHADPIVYVPPVIPIEEEETPGEETNATNVYFGCYTEASGVRALAHSTVVNATHMTLSMCAEFCQVEQNQTYYAVEYASECYCGNGLSRGFVRVDDSQCSMGCSGNSSESCGAGDRLSLWGPGNVEAPVGFKYYNCYAQDGTEPVLDATSFVNATGMSVDLCARHCVGQLEHKYFALQGGDACICGDDNPLPAGVTVTSATDCDVPCVGNVNEICGGEDEVSLYGAEMEAPGLAGGTKTYEGCYTEATSSRALKEASKADSAMTVEMCHGFCFSLGWTMFGLEYASECFCGDELQLGSVVALEEDCNMACSGNAGQMCGGPNRLNVYSVS</sequence>
<dbReference type="InterPro" id="IPR024535">
    <property type="entry name" value="RHGA/B-epi-like_pectate_lyase"/>
</dbReference>
<dbReference type="Gene3D" id="2.160.20.10">
    <property type="entry name" value="Single-stranded right-handed beta-helix, Pectin lyase-like"/>
    <property type="match status" value="2"/>
</dbReference>
<dbReference type="PANTHER" id="PTHR24269:SF16">
    <property type="entry name" value="PROTEIN SLG1"/>
    <property type="match status" value="1"/>
</dbReference>
<proteinExistence type="predicted"/>
<feature type="domain" description="WSC" evidence="9">
    <location>
        <begin position="1564"/>
        <end position="1657"/>
    </location>
</feature>
<evidence type="ECO:0000256" key="7">
    <source>
        <dbReference type="SAM" id="MobiDB-lite"/>
    </source>
</evidence>
<keyword evidence="12" id="KW-1185">Reference proteome</keyword>
<evidence type="ECO:0000256" key="3">
    <source>
        <dbReference type="ARBA" id="ARBA00022729"/>
    </source>
</evidence>
<dbReference type="InterPro" id="IPR012334">
    <property type="entry name" value="Pectin_lyas_fold"/>
</dbReference>
<feature type="domain" description="LysM" evidence="10">
    <location>
        <begin position="1169"/>
        <end position="1227"/>
    </location>
</feature>
<dbReference type="InterPro" id="IPR051836">
    <property type="entry name" value="Kremen_rcpt"/>
</dbReference>
<dbReference type="EMBL" id="MU866040">
    <property type="protein sequence ID" value="KAK4441988.1"/>
    <property type="molecule type" value="Genomic_DNA"/>
</dbReference>
<accession>A0AAV9G3J0</accession>
<dbReference type="SUPFAM" id="SSF51126">
    <property type="entry name" value="Pectin lyase-like"/>
    <property type="match status" value="2"/>
</dbReference>
<evidence type="ECO:0000256" key="5">
    <source>
        <dbReference type="ARBA" id="ARBA00023136"/>
    </source>
</evidence>
<evidence type="ECO:0000256" key="2">
    <source>
        <dbReference type="ARBA" id="ARBA00022692"/>
    </source>
</evidence>
<evidence type="ECO:0000313" key="11">
    <source>
        <dbReference type="EMBL" id="KAK4441988.1"/>
    </source>
</evidence>
<organism evidence="11 12">
    <name type="scientific">Podospora aff. communis PSN243</name>
    <dbReference type="NCBI Taxonomy" id="3040156"/>
    <lineage>
        <taxon>Eukaryota</taxon>
        <taxon>Fungi</taxon>
        <taxon>Dikarya</taxon>
        <taxon>Ascomycota</taxon>
        <taxon>Pezizomycotina</taxon>
        <taxon>Sordariomycetes</taxon>
        <taxon>Sordariomycetidae</taxon>
        <taxon>Sordariales</taxon>
        <taxon>Podosporaceae</taxon>
        <taxon>Podospora</taxon>
    </lineage>
</organism>
<keyword evidence="4" id="KW-1133">Transmembrane helix</keyword>
<protein>
    <submittedName>
        <fullName evidence="11">Pectate lyase superfamily protein-domain-containing protein</fullName>
    </submittedName>
</protein>
<feature type="signal peptide" evidence="8">
    <location>
        <begin position="1"/>
        <end position="28"/>
    </location>
</feature>
<reference evidence="11" key="1">
    <citation type="journal article" date="2023" name="Mol. Phylogenet. Evol.">
        <title>Genome-scale phylogeny and comparative genomics of the fungal order Sordariales.</title>
        <authorList>
            <person name="Hensen N."/>
            <person name="Bonometti L."/>
            <person name="Westerberg I."/>
            <person name="Brannstrom I.O."/>
            <person name="Guillou S."/>
            <person name="Cros-Aarteil S."/>
            <person name="Calhoun S."/>
            <person name="Haridas S."/>
            <person name="Kuo A."/>
            <person name="Mondo S."/>
            <person name="Pangilinan J."/>
            <person name="Riley R."/>
            <person name="LaButti K."/>
            <person name="Andreopoulos B."/>
            <person name="Lipzen A."/>
            <person name="Chen C."/>
            <person name="Yan M."/>
            <person name="Daum C."/>
            <person name="Ng V."/>
            <person name="Clum A."/>
            <person name="Steindorff A."/>
            <person name="Ohm R.A."/>
            <person name="Martin F."/>
            <person name="Silar P."/>
            <person name="Natvig D.O."/>
            <person name="Lalanne C."/>
            <person name="Gautier V."/>
            <person name="Ament-Velasquez S.L."/>
            <person name="Kruys A."/>
            <person name="Hutchinson M.I."/>
            <person name="Powell A.J."/>
            <person name="Barry K."/>
            <person name="Miller A.N."/>
            <person name="Grigoriev I.V."/>
            <person name="Debuchy R."/>
            <person name="Gladieux P."/>
            <person name="Hiltunen Thoren M."/>
            <person name="Johannesson H."/>
        </authorList>
    </citation>
    <scope>NUCLEOTIDE SEQUENCE</scope>
    <source>
        <strain evidence="11">PSN243</strain>
    </source>
</reference>
<dbReference type="PANTHER" id="PTHR24269">
    <property type="entry name" value="KREMEN PROTEIN"/>
    <property type="match status" value="1"/>
</dbReference>
<gene>
    <name evidence="11" type="ORF">QBC34DRAFT_444505</name>
</gene>
<keyword evidence="2" id="KW-0812">Transmembrane</keyword>
<feature type="domain" description="WSC" evidence="9">
    <location>
        <begin position="1457"/>
        <end position="1554"/>
    </location>
</feature>
<dbReference type="PROSITE" id="PS51782">
    <property type="entry name" value="LYSM"/>
    <property type="match status" value="1"/>
</dbReference>
<feature type="region of interest" description="Disordered" evidence="7">
    <location>
        <begin position="127"/>
        <end position="154"/>
    </location>
</feature>
<reference evidence="11" key="2">
    <citation type="submission" date="2023-05" db="EMBL/GenBank/DDBJ databases">
        <authorList>
            <consortium name="Lawrence Berkeley National Laboratory"/>
            <person name="Steindorff A."/>
            <person name="Hensen N."/>
            <person name="Bonometti L."/>
            <person name="Westerberg I."/>
            <person name="Brannstrom I.O."/>
            <person name="Guillou S."/>
            <person name="Cros-Aarteil S."/>
            <person name="Calhoun S."/>
            <person name="Haridas S."/>
            <person name="Kuo A."/>
            <person name="Mondo S."/>
            <person name="Pangilinan J."/>
            <person name="Riley R."/>
            <person name="Labutti K."/>
            <person name="Andreopoulos B."/>
            <person name="Lipzen A."/>
            <person name="Chen C."/>
            <person name="Yanf M."/>
            <person name="Daum C."/>
            <person name="Ng V."/>
            <person name="Clum A."/>
            <person name="Ohm R."/>
            <person name="Martin F."/>
            <person name="Silar P."/>
            <person name="Natvig D."/>
            <person name="Lalanne C."/>
            <person name="Gautier V."/>
            <person name="Ament-Velasquez S.L."/>
            <person name="Kruys A."/>
            <person name="Hutchinson M.I."/>
            <person name="Powell A.J."/>
            <person name="Barry K."/>
            <person name="Miller A.N."/>
            <person name="Grigoriev I.V."/>
            <person name="Debuchy R."/>
            <person name="Gladieux P."/>
            <person name="Thoren M.H."/>
            <person name="Johannesson H."/>
        </authorList>
    </citation>
    <scope>NUCLEOTIDE SEQUENCE</scope>
    <source>
        <strain evidence="11">PSN243</strain>
    </source>
</reference>
<dbReference type="InterPro" id="IPR002889">
    <property type="entry name" value="WSC_carb-bd"/>
</dbReference>
<dbReference type="SMART" id="SM00321">
    <property type="entry name" value="WSC"/>
    <property type="match status" value="4"/>
</dbReference>
<name>A0AAV9G3J0_9PEZI</name>
<evidence type="ECO:0000256" key="6">
    <source>
        <dbReference type="ARBA" id="ARBA00023180"/>
    </source>
</evidence>
<evidence type="ECO:0000256" key="4">
    <source>
        <dbReference type="ARBA" id="ARBA00022989"/>
    </source>
</evidence>
<dbReference type="InterPro" id="IPR018392">
    <property type="entry name" value="LysM"/>
</dbReference>
<dbReference type="Gene3D" id="3.10.350.10">
    <property type="entry name" value="LysM domain"/>
    <property type="match status" value="1"/>
</dbReference>
<keyword evidence="5" id="KW-0472">Membrane</keyword>
<evidence type="ECO:0000259" key="10">
    <source>
        <dbReference type="PROSITE" id="PS51782"/>
    </source>
</evidence>
<evidence type="ECO:0000259" key="9">
    <source>
        <dbReference type="PROSITE" id="PS51212"/>
    </source>
</evidence>
<feature type="compositionally biased region" description="Polar residues" evidence="7">
    <location>
        <begin position="128"/>
        <end position="141"/>
    </location>
</feature>